<proteinExistence type="predicted"/>
<comment type="caution">
    <text evidence="1">The sequence shown here is derived from an EMBL/GenBank/DDBJ whole genome shotgun (WGS) entry which is preliminary data.</text>
</comment>
<dbReference type="EMBL" id="RBNJ01001315">
    <property type="protein sequence ID" value="RUS33281.1"/>
    <property type="molecule type" value="Genomic_DNA"/>
</dbReference>
<organism evidence="1 2">
    <name type="scientific">Jimgerdemannia flammicorona</name>
    <dbReference type="NCBI Taxonomy" id="994334"/>
    <lineage>
        <taxon>Eukaryota</taxon>
        <taxon>Fungi</taxon>
        <taxon>Fungi incertae sedis</taxon>
        <taxon>Mucoromycota</taxon>
        <taxon>Mucoromycotina</taxon>
        <taxon>Endogonomycetes</taxon>
        <taxon>Endogonales</taxon>
        <taxon>Endogonaceae</taxon>
        <taxon>Jimgerdemannia</taxon>
    </lineage>
</organism>
<reference evidence="1 2" key="1">
    <citation type="journal article" date="2018" name="New Phytol.">
        <title>Phylogenomics of Endogonaceae and evolution of mycorrhizas within Mucoromycota.</title>
        <authorList>
            <person name="Chang Y."/>
            <person name="Desiro A."/>
            <person name="Na H."/>
            <person name="Sandor L."/>
            <person name="Lipzen A."/>
            <person name="Clum A."/>
            <person name="Barry K."/>
            <person name="Grigoriev I.V."/>
            <person name="Martin F.M."/>
            <person name="Stajich J.E."/>
            <person name="Smith M.E."/>
            <person name="Bonito G."/>
            <person name="Spatafora J.W."/>
        </authorList>
    </citation>
    <scope>NUCLEOTIDE SEQUENCE [LARGE SCALE GENOMIC DNA]</scope>
    <source>
        <strain evidence="1 2">AD002</strain>
    </source>
</reference>
<evidence type="ECO:0000313" key="2">
    <source>
        <dbReference type="Proteomes" id="UP000274822"/>
    </source>
</evidence>
<dbReference type="AlphaFoldDB" id="A0A433QU10"/>
<gene>
    <name evidence="1" type="ORF">BC938DRAFT_472255</name>
</gene>
<evidence type="ECO:0000313" key="1">
    <source>
        <dbReference type="EMBL" id="RUS33281.1"/>
    </source>
</evidence>
<accession>A0A433QU10</accession>
<sequence>MSNNTNTPADPPPPPFIDQIYDQLKQVFGGIAEDQLFVMEFPGRPLAQGTYQYPGAGTVDGETLRPTSVAQEEFLLADGIIPLGDIVGGPTGEKLSETWQYIINNLIPIPESNGTLQAAQDAARLWLNDLVDFQGGKVKRIDVYHTLNQAYDNALKAFNELVESKKPKPGAPASDFETFNEWYVNQQPAKDDIEDLHSQLLAQVDVSGVKARITILDTKAADGILEDARVTLRDSEKLALSGSGKVYPVDFTPRDWAKGLSTNFLPEDLTQDPDSLEQQKLSLESSRDNLLETRRLLVDSQTGNITKLQADKDAAETAYQNAQSALISQYTDAVADIAKIYLKKKYPNDNIPDNAKASDDFTAIKNDVNSEVTTKLGKPPLSDDDINKLVKLQKATILAQQNLTTTSKNLVLLQEALANAQSTDAKQSLAVLDGQIKSLTTQINTIDNSINRVLNHPVRVLPDGTSPPVQLIPPSRTSVSYFQDVIIKSTANSQSHSSSLMSGASHTSWSVDLIFGSASGNSDSQYSNFNNTVKAKNTSINIGFKAMKVVMDRPWFEPTLFQLTSGMSRVSPGPLISTGPPTRPDPFNGGTWNKNLSDTQKASLLPAYTIAFIVAKDITIHIQCEESVANEMHNVLSKSNTIGGGVFCFSASHSDASSSDTQSFGSQASSQGLILRITSPQIIGWYLQCVPKDESQRLQ</sequence>
<keyword evidence="2" id="KW-1185">Reference proteome</keyword>
<name>A0A433QU10_9FUNG</name>
<dbReference type="Proteomes" id="UP000274822">
    <property type="component" value="Unassembled WGS sequence"/>
</dbReference>
<protein>
    <submittedName>
        <fullName evidence="1">Uncharacterized protein</fullName>
    </submittedName>
</protein>